<dbReference type="CDD" id="cd04466">
    <property type="entry name" value="S1_YloQ_GTPase"/>
    <property type="match status" value="1"/>
</dbReference>
<evidence type="ECO:0000256" key="6">
    <source>
        <dbReference type="ARBA" id="ARBA00022801"/>
    </source>
</evidence>
<dbReference type="GO" id="GO:0042274">
    <property type="term" value="P:ribosomal small subunit biogenesis"/>
    <property type="evidence" value="ECO:0007669"/>
    <property type="project" value="UniProtKB-UniRule"/>
</dbReference>
<evidence type="ECO:0000256" key="7">
    <source>
        <dbReference type="ARBA" id="ARBA00022833"/>
    </source>
</evidence>
<evidence type="ECO:0000256" key="8">
    <source>
        <dbReference type="ARBA" id="ARBA00022884"/>
    </source>
</evidence>
<dbReference type="SUPFAM" id="SSF50249">
    <property type="entry name" value="Nucleic acid-binding proteins"/>
    <property type="match status" value="1"/>
</dbReference>
<dbReference type="Gene3D" id="3.40.50.300">
    <property type="entry name" value="P-loop containing nucleotide triphosphate hydrolases"/>
    <property type="match status" value="1"/>
</dbReference>
<evidence type="ECO:0000259" key="11">
    <source>
        <dbReference type="PROSITE" id="PS50936"/>
    </source>
</evidence>
<comment type="similarity">
    <text evidence="10">Belongs to the TRAFAC class YlqF/YawG GTPase family. RsgA subfamily.</text>
</comment>
<dbReference type="GO" id="GO:0005525">
    <property type="term" value="F:GTP binding"/>
    <property type="evidence" value="ECO:0007669"/>
    <property type="project" value="UniProtKB-UniRule"/>
</dbReference>
<sequence>MSENLTGRIIKQISGYYDIAVNGTTYRTRGRGSLRNDKITPLVGDFAAFQPGEGDDEGYLLKVLPRHNALVRPPVANVDQAVLITSAVEPDFSKNLLDRFLVYLEGHDIHAEIYLTKTDLTKPQRLTKIRQDLAGYTKIGYPVFAPDKPFDPTILAQVQASFADKLTIFTGQTGAGKSTLLNHLVPGLDLATAAISHALNRGRHTTRTTDLYPIHGGLVADTPGFSSLGLLDVTLDDLRDRFPEFVALAPNCKFRGCQHVSEPHCAVKAALAAGDIMQSRYDNYLQFREELSGKRPVYKKK</sequence>
<evidence type="ECO:0000313" key="14">
    <source>
        <dbReference type="Proteomes" id="UP000032552"/>
    </source>
</evidence>
<dbReference type="Gene3D" id="2.40.50.140">
    <property type="entry name" value="Nucleic acid-binding proteins"/>
    <property type="match status" value="1"/>
</dbReference>
<feature type="domain" description="EngC GTPase" evidence="11">
    <location>
        <begin position="76"/>
        <end position="226"/>
    </location>
</feature>
<name>A0A0C9PRH9_LACPA</name>
<dbReference type="PROSITE" id="PS50936">
    <property type="entry name" value="ENGC_GTPASE"/>
    <property type="match status" value="1"/>
</dbReference>
<dbReference type="EC" id="3.6.1.-" evidence="10"/>
<dbReference type="HAMAP" id="MF_01820">
    <property type="entry name" value="GTPase_RsgA"/>
    <property type="match status" value="1"/>
</dbReference>
<feature type="binding site" evidence="10">
    <location>
        <position position="252"/>
    </location>
    <ligand>
        <name>Zn(2+)</name>
        <dbReference type="ChEBI" id="CHEBI:29105"/>
    </ligand>
</feature>
<dbReference type="InterPro" id="IPR004881">
    <property type="entry name" value="Ribosome_biogen_GTPase_RsgA"/>
</dbReference>
<comment type="caution">
    <text evidence="13">The sequence shown here is derived from an EMBL/GenBank/DDBJ whole genome shotgun (WGS) entry which is preliminary data.</text>
</comment>
<keyword evidence="6 10" id="KW-0378">Hydrolase</keyword>
<evidence type="ECO:0000313" key="13">
    <source>
        <dbReference type="EMBL" id="GAN37576.1"/>
    </source>
</evidence>
<feature type="binding site" evidence="10">
    <location>
        <position position="257"/>
    </location>
    <ligand>
        <name>Zn(2+)</name>
        <dbReference type="ChEBI" id="CHEBI:29105"/>
    </ligand>
</feature>
<keyword evidence="1 10" id="KW-0963">Cytoplasm</keyword>
<dbReference type="SUPFAM" id="SSF52540">
    <property type="entry name" value="P-loop containing nucleoside triphosphate hydrolases"/>
    <property type="match status" value="1"/>
</dbReference>
<dbReference type="Gene3D" id="1.10.40.50">
    <property type="entry name" value="Probable gtpase engc, domain 3"/>
    <property type="match status" value="1"/>
</dbReference>
<dbReference type="RefSeq" id="WP_003575313.1">
    <property type="nucleotide sequence ID" value="NZ_BAYM01000244.1"/>
</dbReference>
<keyword evidence="3 10" id="KW-0479">Metal-binding</keyword>
<keyword evidence="7 10" id="KW-0862">Zinc</keyword>
<comment type="cofactor">
    <cofactor evidence="10">
        <name>Zn(2+)</name>
        <dbReference type="ChEBI" id="CHEBI:29105"/>
    </cofactor>
    <text evidence="10">Binds 1 zinc ion per subunit.</text>
</comment>
<dbReference type="NCBIfam" id="TIGR00157">
    <property type="entry name" value="ribosome small subunit-dependent GTPase A"/>
    <property type="match status" value="1"/>
</dbReference>
<dbReference type="EMBL" id="BAYM01000244">
    <property type="protein sequence ID" value="GAN37576.1"/>
    <property type="molecule type" value="Genomic_DNA"/>
</dbReference>
<reference evidence="14" key="1">
    <citation type="submission" date="2014-05" db="EMBL/GenBank/DDBJ databases">
        <title>Whole genome sequencing of Lactobacillus casei NRIC0644.</title>
        <authorList>
            <person name="Atarashi H."/>
            <person name="Yoshida Y."/>
            <person name="Fujimura S."/>
            <person name="Tanaka N."/>
            <person name="Shiwa Y."/>
            <person name="Yoshikawa H."/>
            <person name="Okada S."/>
            <person name="Nakagawa J."/>
        </authorList>
    </citation>
    <scope>NUCLEOTIDE SEQUENCE [LARGE SCALE GENOMIC DNA]</scope>
    <source>
        <strain evidence="14">NRIC0644</strain>
    </source>
</reference>
<evidence type="ECO:0000256" key="10">
    <source>
        <dbReference type="HAMAP-Rule" id="MF_01820"/>
    </source>
</evidence>
<evidence type="ECO:0000259" key="12">
    <source>
        <dbReference type="PROSITE" id="PS51721"/>
    </source>
</evidence>
<feature type="binding site" evidence="10">
    <location>
        <position position="259"/>
    </location>
    <ligand>
        <name>Zn(2+)</name>
        <dbReference type="ChEBI" id="CHEBI:29105"/>
    </ligand>
</feature>
<dbReference type="CDD" id="cd01854">
    <property type="entry name" value="YjeQ_EngC"/>
    <property type="match status" value="1"/>
</dbReference>
<dbReference type="GO" id="GO:0003924">
    <property type="term" value="F:GTPase activity"/>
    <property type="evidence" value="ECO:0007669"/>
    <property type="project" value="UniProtKB-UniRule"/>
</dbReference>
<dbReference type="Pfam" id="PF16745">
    <property type="entry name" value="RsgA_N"/>
    <property type="match status" value="1"/>
</dbReference>
<feature type="binding site" evidence="10">
    <location>
        <begin position="116"/>
        <end position="119"/>
    </location>
    <ligand>
        <name>GTP</name>
        <dbReference type="ChEBI" id="CHEBI:37565"/>
    </ligand>
</feature>
<evidence type="ECO:0000256" key="1">
    <source>
        <dbReference type="ARBA" id="ARBA00022490"/>
    </source>
</evidence>
<protein>
    <recommendedName>
        <fullName evidence="10">Small ribosomal subunit biogenesis GTPase RsgA</fullName>
        <ecNumber evidence="10">3.6.1.-</ecNumber>
    </recommendedName>
</protein>
<comment type="subunit">
    <text evidence="10">Monomer. Associates with 30S ribosomal subunit, binds 16S rRNA.</text>
</comment>
<dbReference type="GO" id="GO:0005737">
    <property type="term" value="C:cytoplasm"/>
    <property type="evidence" value="ECO:0007669"/>
    <property type="project" value="UniProtKB-SubCell"/>
</dbReference>
<dbReference type="Pfam" id="PF03193">
    <property type="entry name" value="RsgA_GTPase"/>
    <property type="match status" value="1"/>
</dbReference>
<dbReference type="PANTHER" id="PTHR32120:SF11">
    <property type="entry name" value="SMALL RIBOSOMAL SUBUNIT BIOGENESIS GTPASE RSGA 1, MITOCHONDRIAL-RELATED"/>
    <property type="match status" value="1"/>
</dbReference>
<evidence type="ECO:0000256" key="9">
    <source>
        <dbReference type="ARBA" id="ARBA00023134"/>
    </source>
</evidence>
<evidence type="ECO:0000256" key="5">
    <source>
        <dbReference type="ARBA" id="ARBA00022741"/>
    </source>
</evidence>
<evidence type="ECO:0000256" key="3">
    <source>
        <dbReference type="ARBA" id="ARBA00022723"/>
    </source>
</evidence>
<accession>A0A0C9PRH9</accession>
<dbReference type="PROSITE" id="PS51721">
    <property type="entry name" value="G_CP"/>
    <property type="match status" value="1"/>
</dbReference>
<gene>
    <name evidence="10" type="primary">rsgA</name>
    <name evidence="13" type="ORF">LC0644_2165</name>
</gene>
<dbReference type="InterPro" id="IPR012340">
    <property type="entry name" value="NA-bd_OB-fold"/>
</dbReference>
<dbReference type="PANTHER" id="PTHR32120">
    <property type="entry name" value="SMALL RIBOSOMAL SUBUNIT BIOGENESIS GTPASE RSGA"/>
    <property type="match status" value="1"/>
</dbReference>
<keyword evidence="9 10" id="KW-0342">GTP-binding</keyword>
<dbReference type="AlphaFoldDB" id="A0A0C9PRH9"/>
<dbReference type="Proteomes" id="UP000032552">
    <property type="component" value="Unassembled WGS sequence"/>
</dbReference>
<dbReference type="GO" id="GO:0046872">
    <property type="term" value="F:metal ion binding"/>
    <property type="evidence" value="ECO:0007669"/>
    <property type="project" value="UniProtKB-KW"/>
</dbReference>
<comment type="function">
    <text evidence="10">One of several proteins that assist in the late maturation steps of the functional core of the 30S ribosomal subunit. Helps release RbfA from mature subunits. May play a role in the assembly of ribosomal proteins into the subunit. Circularly permuted GTPase that catalyzes slow GTP hydrolysis, GTPase activity is stimulated by the 30S ribosomal subunit.</text>
</comment>
<dbReference type="InterPro" id="IPR010914">
    <property type="entry name" value="RsgA_GTPase_dom"/>
</dbReference>
<dbReference type="InterPro" id="IPR027417">
    <property type="entry name" value="P-loop_NTPase"/>
</dbReference>
<feature type="domain" description="CP-type G" evidence="12">
    <location>
        <begin position="67"/>
        <end position="228"/>
    </location>
</feature>
<proteinExistence type="inferred from homology"/>
<keyword evidence="4 10" id="KW-0699">rRNA-binding</keyword>
<dbReference type="InterPro" id="IPR030378">
    <property type="entry name" value="G_CP_dom"/>
</dbReference>
<dbReference type="GO" id="GO:0019843">
    <property type="term" value="F:rRNA binding"/>
    <property type="evidence" value="ECO:0007669"/>
    <property type="project" value="UniProtKB-KW"/>
</dbReference>
<keyword evidence="2 10" id="KW-0690">Ribosome biogenesis</keyword>
<evidence type="ECO:0000256" key="4">
    <source>
        <dbReference type="ARBA" id="ARBA00022730"/>
    </source>
</evidence>
<organism evidence="13 14">
    <name type="scientific">Lacticaseibacillus paracasei NRIC 0644</name>
    <dbReference type="NCBI Taxonomy" id="1435038"/>
    <lineage>
        <taxon>Bacteria</taxon>
        <taxon>Bacillati</taxon>
        <taxon>Bacillota</taxon>
        <taxon>Bacilli</taxon>
        <taxon>Lactobacillales</taxon>
        <taxon>Lactobacillaceae</taxon>
        <taxon>Lacticaseibacillus</taxon>
    </lineage>
</organism>
<keyword evidence="8 10" id="KW-0694">RNA-binding</keyword>
<keyword evidence="5 10" id="KW-0547">Nucleotide-binding</keyword>
<evidence type="ECO:0000256" key="2">
    <source>
        <dbReference type="ARBA" id="ARBA00022517"/>
    </source>
</evidence>
<feature type="binding site" evidence="10">
    <location>
        <position position="265"/>
    </location>
    <ligand>
        <name>Zn(2+)</name>
        <dbReference type="ChEBI" id="CHEBI:29105"/>
    </ligand>
</feature>
<dbReference type="InterPro" id="IPR031944">
    <property type="entry name" value="RsgA_N"/>
</dbReference>
<feature type="binding site" evidence="10">
    <location>
        <begin position="171"/>
        <end position="179"/>
    </location>
    <ligand>
        <name>GTP</name>
        <dbReference type="ChEBI" id="CHEBI:37565"/>
    </ligand>
</feature>
<comment type="subcellular location">
    <subcellularLocation>
        <location evidence="10">Cytoplasm</location>
    </subcellularLocation>
</comment>